<name>A0A7D9DDU2_PARCT</name>
<organism evidence="1 2">
    <name type="scientific">Paramuricea clavata</name>
    <name type="common">Red gorgonian</name>
    <name type="synonym">Violescent sea-whip</name>
    <dbReference type="NCBI Taxonomy" id="317549"/>
    <lineage>
        <taxon>Eukaryota</taxon>
        <taxon>Metazoa</taxon>
        <taxon>Cnidaria</taxon>
        <taxon>Anthozoa</taxon>
        <taxon>Octocorallia</taxon>
        <taxon>Malacalcyonacea</taxon>
        <taxon>Plexauridae</taxon>
        <taxon>Paramuricea</taxon>
    </lineage>
</organism>
<dbReference type="PANTHER" id="PTHR31424:SF3">
    <property type="entry name" value="RING-TYPE DOMAIN-CONTAINING PROTEIN"/>
    <property type="match status" value="1"/>
</dbReference>
<dbReference type="Proteomes" id="UP001152795">
    <property type="component" value="Unassembled WGS sequence"/>
</dbReference>
<sequence>MNYSSLESYFKTKFKKDIVVDSIHSTNYTKQSCVDVEKLSFSIHVPYEQLKSWHEVKQTVASSCSYVQLLNVFVGKSYPTRIKENCSRIENLLRVSCSKAAKQLAGTSGRKRENLLDKVKSIAVLQDELLTVSSICHLESEVSRLEKENGLMRSQNVVLDIKHQQASTLATRLEAKLDQASTDIEKLKEDNRSLYDVIQSISPQAHFEDKGKNISEVGKRQQERKLKTLKTKVEQVLWFSESYGLHLDTVNFVDNCGKPYGLSFGGKTGKSYKELPVEEQQKVEQILYIMDKFCIGEATYHELTCCLGGRNLPRSYLIKECKEDINKLVYIERTPGEPNGAALNFCDELRCVIEKMIEKDETLAETTFKVKISGDGAKMTRVTNFIIITFSILNDENTVMSAKGNHTVAVIKGHEDYHLLKTSCSKIFDDINKLTKAGKIKVKDKDVSIEMFLEGDYKFLLLVLGCKGATSDHACIWCKIHKLLRWDMSKGMDYWVENEFRSLQDIREYILTKSLVNQALGWDTKENLNKAPKDRTTKHLSDLTNSIRECGVTFDVWEKKDGDGRGSGIYDFTSLMGSDKKILMKSLPEKLPEVLKPGRASKSVVKLWKDFNEIYKMMNECNPSNERIKEFFEKARAWVQLFVSLGGEVAGFGKQQVTPYMHCLVYHVPQFMKKHNGMRKFSGQGVEKNNDDARRFHLTKSNKWDAPKDILLGSKRQQIFGEHERVRRQYRKRSAEYWSQTIKETRSKRRRVSKIPSPGQQETESQITTLEIENLQVWEIKEKLKDLGIQTRFRKIEKLREILRQALVTE</sequence>
<evidence type="ECO:0000313" key="1">
    <source>
        <dbReference type="EMBL" id="CAB3982797.1"/>
    </source>
</evidence>
<dbReference type="OrthoDB" id="5983224at2759"/>
<keyword evidence="2" id="KW-1185">Reference proteome</keyword>
<protein>
    <submittedName>
        <fullName evidence="1">Uncharacterized protein</fullName>
    </submittedName>
</protein>
<proteinExistence type="predicted"/>
<accession>A0A7D9DDU2</accession>
<comment type="caution">
    <text evidence="1">The sequence shown here is derived from an EMBL/GenBank/DDBJ whole genome shotgun (WGS) entry which is preliminary data.</text>
</comment>
<dbReference type="EMBL" id="CACRXK020000542">
    <property type="protein sequence ID" value="CAB3982797.1"/>
    <property type="molecule type" value="Genomic_DNA"/>
</dbReference>
<gene>
    <name evidence="1" type="ORF">PACLA_8A045180</name>
</gene>
<evidence type="ECO:0000313" key="2">
    <source>
        <dbReference type="Proteomes" id="UP001152795"/>
    </source>
</evidence>
<dbReference type="PANTHER" id="PTHR31424">
    <property type="entry name" value="PROTEIN CBG23806"/>
    <property type="match status" value="1"/>
</dbReference>
<dbReference type="AlphaFoldDB" id="A0A7D9DDU2"/>
<reference evidence="1" key="1">
    <citation type="submission" date="2020-04" db="EMBL/GenBank/DDBJ databases">
        <authorList>
            <person name="Alioto T."/>
            <person name="Alioto T."/>
            <person name="Gomez Garrido J."/>
        </authorList>
    </citation>
    <scope>NUCLEOTIDE SEQUENCE</scope>
    <source>
        <strain evidence="1">A484AB</strain>
    </source>
</reference>